<dbReference type="PANTHER" id="PTHR11188">
    <property type="entry name" value="ARRESTIN DOMAIN CONTAINING PROTEIN"/>
    <property type="match status" value="1"/>
</dbReference>
<dbReference type="InterPro" id="IPR011022">
    <property type="entry name" value="Arrestin_C-like"/>
</dbReference>
<evidence type="ECO:0000313" key="2">
    <source>
        <dbReference type="EnsemblProtists" id="PYU1_T006812"/>
    </source>
</evidence>
<dbReference type="Gene3D" id="2.60.40.640">
    <property type="match status" value="2"/>
</dbReference>
<dbReference type="SMART" id="SM01017">
    <property type="entry name" value="Arrestin_C"/>
    <property type="match status" value="1"/>
</dbReference>
<dbReference type="InParanoid" id="K3WPC0"/>
<name>K3WPC0_GLOUD</name>
<dbReference type="SUPFAM" id="SSF81296">
    <property type="entry name" value="E set domains"/>
    <property type="match status" value="2"/>
</dbReference>
<reference evidence="3" key="2">
    <citation type="submission" date="2010-04" db="EMBL/GenBank/DDBJ databases">
        <authorList>
            <person name="Buell R."/>
            <person name="Hamilton J."/>
            <person name="Hostetler J."/>
        </authorList>
    </citation>
    <scope>NUCLEOTIDE SEQUENCE [LARGE SCALE GENOMIC DNA]</scope>
    <source>
        <strain evidence="3">DAOM:BR144</strain>
    </source>
</reference>
<dbReference type="GO" id="GO:0005737">
    <property type="term" value="C:cytoplasm"/>
    <property type="evidence" value="ECO:0007669"/>
    <property type="project" value="TreeGrafter"/>
</dbReference>
<dbReference type="AlphaFoldDB" id="K3WPC0"/>
<dbReference type="VEuPathDB" id="FungiDB:PYU1_G006798"/>
<feature type="domain" description="Arrestin C-terminal-like" evidence="1">
    <location>
        <begin position="185"/>
        <end position="315"/>
    </location>
</feature>
<dbReference type="InterPro" id="IPR014752">
    <property type="entry name" value="Arrestin-like_C"/>
</dbReference>
<evidence type="ECO:0000259" key="1">
    <source>
        <dbReference type="SMART" id="SM01017"/>
    </source>
</evidence>
<dbReference type="Proteomes" id="UP000019132">
    <property type="component" value="Unassembled WGS sequence"/>
</dbReference>
<dbReference type="GO" id="GO:0015031">
    <property type="term" value="P:protein transport"/>
    <property type="evidence" value="ECO:0007669"/>
    <property type="project" value="TreeGrafter"/>
</dbReference>
<dbReference type="EnsemblProtists" id="PYU1_T006812">
    <property type="protein sequence ID" value="PYU1_T006812"/>
    <property type="gene ID" value="PYU1_G006798"/>
</dbReference>
<dbReference type="HOGENOM" id="CLU_024367_1_0_1"/>
<proteinExistence type="predicted"/>
<reference evidence="3" key="1">
    <citation type="journal article" date="2010" name="Genome Biol.">
        <title>Genome sequence of the necrotrophic plant pathogen Pythium ultimum reveals original pathogenicity mechanisms and effector repertoire.</title>
        <authorList>
            <person name="Levesque C.A."/>
            <person name="Brouwer H."/>
            <person name="Cano L."/>
            <person name="Hamilton J.P."/>
            <person name="Holt C."/>
            <person name="Huitema E."/>
            <person name="Raffaele S."/>
            <person name="Robideau G.P."/>
            <person name="Thines M."/>
            <person name="Win J."/>
            <person name="Zerillo M.M."/>
            <person name="Beakes G.W."/>
            <person name="Boore J.L."/>
            <person name="Busam D."/>
            <person name="Dumas B."/>
            <person name="Ferriera S."/>
            <person name="Fuerstenberg S.I."/>
            <person name="Gachon C.M."/>
            <person name="Gaulin E."/>
            <person name="Govers F."/>
            <person name="Grenville-Briggs L."/>
            <person name="Horner N."/>
            <person name="Hostetler J."/>
            <person name="Jiang R.H."/>
            <person name="Johnson J."/>
            <person name="Krajaejun T."/>
            <person name="Lin H."/>
            <person name="Meijer H.J."/>
            <person name="Moore B."/>
            <person name="Morris P."/>
            <person name="Phuntmart V."/>
            <person name="Puiu D."/>
            <person name="Shetty J."/>
            <person name="Stajich J.E."/>
            <person name="Tripathy S."/>
            <person name="Wawra S."/>
            <person name="van West P."/>
            <person name="Whitty B.R."/>
            <person name="Coutinho P.M."/>
            <person name="Henrissat B."/>
            <person name="Martin F."/>
            <person name="Thomas P.D."/>
            <person name="Tyler B.M."/>
            <person name="De Vries R.P."/>
            <person name="Kamoun S."/>
            <person name="Yandell M."/>
            <person name="Tisserat N."/>
            <person name="Buell C.R."/>
        </authorList>
    </citation>
    <scope>NUCLEOTIDE SEQUENCE</scope>
    <source>
        <strain evidence="3">DAOM:BR144</strain>
    </source>
</reference>
<dbReference type="Pfam" id="PF02752">
    <property type="entry name" value="Arrestin_C"/>
    <property type="match status" value="1"/>
</dbReference>
<dbReference type="InterPro" id="IPR050357">
    <property type="entry name" value="Arrestin_domain-protein"/>
</dbReference>
<protein>
    <recommendedName>
        <fullName evidence="1">Arrestin C-terminal-like domain-containing protein</fullName>
    </recommendedName>
</protein>
<dbReference type="STRING" id="431595.K3WPC0"/>
<dbReference type="PANTHER" id="PTHR11188:SF17">
    <property type="entry name" value="FI21816P1"/>
    <property type="match status" value="1"/>
</dbReference>
<reference evidence="2" key="3">
    <citation type="submission" date="2015-02" db="UniProtKB">
        <authorList>
            <consortium name="EnsemblProtists"/>
        </authorList>
    </citation>
    <scope>IDENTIFICATION</scope>
    <source>
        <strain evidence="2">DAOM BR144</strain>
    </source>
</reference>
<sequence length="383" mass="41518">MDTSSTTSGPQFVGEIGVKGELYISVDKSEYYAGDTISGRLNVLVSETIHCDTLVFTITGEESAQWSSRGDHHSRYQEFLKHEILVNVLPNPYLPGEYLYPFSYTLPADIPGVLDADSLDGDLQALHATIKYTLKASIKVEGRFVSDLESTHALVVRERHRGTAETSQGVERTVSKRVRMLGCINRGTCHVAASMKKNVLALGETARVDIFVNNHTSSASIKHVSCRVYQDVTIPDPKGSGMRKVCSRPLLQVRATGPKSGELLERPMDFVLAGKLRFPSTEGSFVKCSYRITLECELFLAKTIKIDIPVTILPAQGPLQPLPVAHELLLLHPSARSATPLPPAVPSSAASSTSTSSAHSRASAAPYAHLAVPRTPATIDLMA</sequence>
<dbReference type="OMA" id="CSIPWCP"/>
<evidence type="ECO:0000313" key="3">
    <source>
        <dbReference type="Proteomes" id="UP000019132"/>
    </source>
</evidence>
<dbReference type="eggNOG" id="ENOG502S76D">
    <property type="taxonomic scope" value="Eukaryota"/>
</dbReference>
<dbReference type="InterPro" id="IPR014756">
    <property type="entry name" value="Ig_E-set"/>
</dbReference>
<dbReference type="Pfam" id="PF00339">
    <property type="entry name" value="Arrestin_N"/>
    <property type="match status" value="1"/>
</dbReference>
<accession>K3WPC0</accession>
<organism evidence="2 3">
    <name type="scientific">Globisporangium ultimum (strain ATCC 200006 / CBS 805.95 / DAOM BR144)</name>
    <name type="common">Pythium ultimum</name>
    <dbReference type="NCBI Taxonomy" id="431595"/>
    <lineage>
        <taxon>Eukaryota</taxon>
        <taxon>Sar</taxon>
        <taxon>Stramenopiles</taxon>
        <taxon>Oomycota</taxon>
        <taxon>Peronosporomycetes</taxon>
        <taxon>Pythiales</taxon>
        <taxon>Pythiaceae</taxon>
        <taxon>Globisporangium</taxon>
    </lineage>
</organism>
<dbReference type="EMBL" id="GL376635">
    <property type="status" value="NOT_ANNOTATED_CDS"/>
    <property type="molecule type" value="Genomic_DNA"/>
</dbReference>
<dbReference type="InterPro" id="IPR011021">
    <property type="entry name" value="Arrestin-like_N"/>
</dbReference>
<keyword evidence="3" id="KW-1185">Reference proteome</keyword>